<gene>
    <name evidence="1" type="ORF">HWI92_02885</name>
</gene>
<dbReference type="EMBL" id="CP056775">
    <property type="protein sequence ID" value="QRQ99933.1"/>
    <property type="molecule type" value="Genomic_DNA"/>
</dbReference>
<name>A0ABX7I1L4_9BACT</name>
<organism evidence="1 2">
    <name type="scientific">Dyadobacter sandarakinus</name>
    <dbReference type="NCBI Taxonomy" id="2747268"/>
    <lineage>
        <taxon>Bacteria</taxon>
        <taxon>Pseudomonadati</taxon>
        <taxon>Bacteroidota</taxon>
        <taxon>Cytophagia</taxon>
        <taxon>Cytophagales</taxon>
        <taxon>Spirosomataceae</taxon>
        <taxon>Dyadobacter</taxon>
    </lineage>
</organism>
<dbReference type="RefSeq" id="WP_204660695.1">
    <property type="nucleotide sequence ID" value="NZ_CP056775.1"/>
</dbReference>
<accession>A0ABX7I1L4</accession>
<proteinExistence type="predicted"/>
<protein>
    <submittedName>
        <fullName evidence="1">Uncharacterized protein</fullName>
    </submittedName>
</protein>
<dbReference type="Proteomes" id="UP000612680">
    <property type="component" value="Chromosome"/>
</dbReference>
<keyword evidence="2" id="KW-1185">Reference proteome</keyword>
<evidence type="ECO:0000313" key="2">
    <source>
        <dbReference type="Proteomes" id="UP000612680"/>
    </source>
</evidence>
<sequence length="92" mass="10554">MKKSVKCYYKDGSLIFITTSSYPYPTAHKIRGVFNVLGLVSSVSKKSNDLFDVVGRLYVNYDPFNSHAAKWEDVIIKLSRMKATLEDKLRIF</sequence>
<evidence type="ECO:0000313" key="1">
    <source>
        <dbReference type="EMBL" id="QRQ99933.1"/>
    </source>
</evidence>
<reference evidence="1 2" key="1">
    <citation type="submission" date="2020-06" db="EMBL/GenBank/DDBJ databases">
        <title>Dyadobacter sandarakinus sp. nov., isolated from the soil of the Arctic Yellow River Station.</title>
        <authorList>
            <person name="Zhang Y."/>
            <person name="Peng F."/>
        </authorList>
    </citation>
    <scope>NUCLEOTIDE SEQUENCE [LARGE SCALE GENOMIC DNA]</scope>
    <source>
        <strain evidence="1 2">Q3-56</strain>
    </source>
</reference>